<feature type="domain" description="Dynamin N-terminal" evidence="7">
    <location>
        <begin position="594"/>
        <end position="801"/>
    </location>
</feature>
<evidence type="ECO:0000313" key="9">
    <source>
        <dbReference type="EMBL" id="NHA33666.1"/>
    </source>
</evidence>
<gene>
    <name evidence="9" type="ORF">C1O36_03860</name>
    <name evidence="10" type="ORF">NCTC12218_01417</name>
</gene>
<dbReference type="InterPro" id="IPR045063">
    <property type="entry name" value="Dynamin_N"/>
</dbReference>
<dbReference type="GO" id="GO:0005525">
    <property type="term" value="F:GTP binding"/>
    <property type="evidence" value="ECO:0007669"/>
    <property type="project" value="UniProtKB-KW"/>
</dbReference>
<dbReference type="AlphaFoldDB" id="A0A7Z7VXC0"/>
<dbReference type="EMBL" id="LR962863">
    <property type="protein sequence ID" value="CAD7359756.1"/>
    <property type="molecule type" value="Genomic_DNA"/>
</dbReference>
<evidence type="ECO:0000313" key="12">
    <source>
        <dbReference type="Proteomes" id="UP000572988"/>
    </source>
</evidence>
<dbReference type="NCBIfam" id="TIGR00231">
    <property type="entry name" value="small_GTP"/>
    <property type="match status" value="1"/>
</dbReference>
<dbReference type="Gene3D" id="3.40.50.300">
    <property type="entry name" value="P-loop containing nucleotide triphosphate hydrolases"/>
    <property type="match status" value="2"/>
</dbReference>
<dbReference type="RefSeq" id="WP_126496146.1">
    <property type="nucleotide sequence ID" value="NZ_CALYEE010000007.1"/>
</dbReference>
<keyword evidence="4" id="KW-0342">GTP-binding</keyword>
<keyword evidence="12" id="KW-1185">Reference proteome</keyword>
<keyword evidence="6" id="KW-0175">Coiled coil</keyword>
<dbReference type="InterPro" id="IPR005225">
    <property type="entry name" value="Small_GTP-bd"/>
</dbReference>
<evidence type="ECO:0000256" key="2">
    <source>
        <dbReference type="ARBA" id="ARBA00022741"/>
    </source>
</evidence>
<evidence type="ECO:0000256" key="5">
    <source>
        <dbReference type="ARBA" id="ARBA00023136"/>
    </source>
</evidence>
<reference evidence="10" key="2">
    <citation type="submission" date="2018-06" db="EMBL/GenBank/DDBJ databases">
        <authorList>
            <consortium name="Pathogen Informatics"/>
            <person name="Doyle S."/>
        </authorList>
    </citation>
    <scope>NUCLEOTIDE SEQUENCE [LARGE SCALE GENOMIC DNA]</scope>
    <source>
        <strain evidence="10">NCTC12218</strain>
    </source>
</reference>
<dbReference type="CDD" id="cd09912">
    <property type="entry name" value="DLP_2"/>
    <property type="match status" value="1"/>
</dbReference>
<keyword evidence="2" id="KW-0547">Nucleotide-binding</keyword>
<dbReference type="GO" id="GO:0008053">
    <property type="term" value="P:mitochondrial fusion"/>
    <property type="evidence" value="ECO:0007669"/>
    <property type="project" value="TreeGrafter"/>
</dbReference>
<accession>A0A7Z7VXC0</accession>
<dbReference type="EMBL" id="UHEF01000001">
    <property type="protein sequence ID" value="SUM88916.1"/>
    <property type="molecule type" value="Genomic_DNA"/>
</dbReference>
<dbReference type="SUPFAM" id="SSF52540">
    <property type="entry name" value="P-loop containing nucleoside triphosphate hydrolases"/>
    <property type="match status" value="2"/>
</dbReference>
<evidence type="ECO:0000256" key="4">
    <source>
        <dbReference type="ARBA" id="ARBA00023134"/>
    </source>
</evidence>
<dbReference type="PANTHER" id="PTHR10465:SF0">
    <property type="entry name" value="SARCALUMENIN"/>
    <property type="match status" value="1"/>
</dbReference>
<dbReference type="Proteomes" id="UP000572988">
    <property type="component" value="Unassembled WGS sequence"/>
</dbReference>
<evidence type="ECO:0000313" key="11">
    <source>
        <dbReference type="Proteomes" id="UP000264146"/>
    </source>
</evidence>
<dbReference type="GO" id="GO:0016020">
    <property type="term" value="C:membrane"/>
    <property type="evidence" value="ECO:0007669"/>
    <property type="project" value="UniProtKB-SubCell"/>
</dbReference>
<dbReference type="GeneID" id="93790104"/>
<evidence type="ECO:0000313" key="8">
    <source>
        <dbReference type="EMBL" id="CAD7359756.1"/>
    </source>
</evidence>
<keyword evidence="5" id="KW-0472">Membrane</keyword>
<dbReference type="GO" id="GO:0003924">
    <property type="term" value="F:GTPase activity"/>
    <property type="evidence" value="ECO:0007669"/>
    <property type="project" value="InterPro"/>
</dbReference>
<proteinExistence type="predicted"/>
<organism evidence="10">
    <name type="scientific">Staphylococcus schleiferi</name>
    <dbReference type="NCBI Taxonomy" id="1295"/>
    <lineage>
        <taxon>Bacteria</taxon>
        <taxon>Bacillati</taxon>
        <taxon>Bacillota</taxon>
        <taxon>Bacilli</taxon>
        <taxon>Bacillales</taxon>
        <taxon>Staphylococcaceae</taxon>
        <taxon>Staphylococcus</taxon>
    </lineage>
</organism>
<feature type="domain" description="Dynamin N-terminal" evidence="7">
    <location>
        <begin position="43"/>
        <end position="194"/>
    </location>
</feature>
<dbReference type="PANTHER" id="PTHR10465">
    <property type="entry name" value="TRANSMEMBRANE GTPASE FZO1"/>
    <property type="match status" value="1"/>
</dbReference>
<feature type="coiled-coil region" evidence="6">
    <location>
        <begin position="367"/>
        <end position="394"/>
    </location>
</feature>
<evidence type="ECO:0000256" key="6">
    <source>
        <dbReference type="SAM" id="Coils"/>
    </source>
</evidence>
<name>A0A7Z7VXC0_STASC</name>
<protein>
    <submittedName>
        <fullName evidence="10">Dynamin family protein</fullName>
    </submittedName>
</protein>
<evidence type="ECO:0000313" key="10">
    <source>
        <dbReference type="EMBL" id="SUM88916.1"/>
    </source>
</evidence>
<reference evidence="9 12" key="1">
    <citation type="submission" date="2018-01" db="EMBL/GenBank/DDBJ databases">
        <title>Complete genome sequence of Staphylococcus Scheliferi isolated from human.</title>
        <authorList>
            <person name="Abouelkhair M.A."/>
            <person name="Bemis D.A."/>
            <person name="Kania S.A."/>
        </authorList>
    </citation>
    <scope>NUCLEOTIDE SEQUENCE [LARGE SCALE GENOMIC DNA]</scope>
    <source>
        <strain evidence="9 12">ATCC 43808</strain>
    </source>
</reference>
<dbReference type="EMBL" id="POVK01000009">
    <property type="protein sequence ID" value="NHA33666.1"/>
    <property type="molecule type" value="Genomic_DNA"/>
</dbReference>
<dbReference type="InterPro" id="IPR027417">
    <property type="entry name" value="P-loop_NTPase"/>
</dbReference>
<comment type="subcellular location">
    <subcellularLocation>
        <location evidence="1">Membrane</location>
    </subcellularLocation>
</comment>
<dbReference type="InterPro" id="IPR027094">
    <property type="entry name" value="Mitofusin_fam"/>
</dbReference>
<evidence type="ECO:0000259" key="7">
    <source>
        <dbReference type="Pfam" id="PF00350"/>
    </source>
</evidence>
<keyword evidence="3" id="KW-0378">Hydrolase</keyword>
<evidence type="ECO:0000256" key="3">
    <source>
        <dbReference type="ARBA" id="ARBA00022801"/>
    </source>
</evidence>
<evidence type="ECO:0000256" key="1">
    <source>
        <dbReference type="ARBA" id="ARBA00004370"/>
    </source>
</evidence>
<sequence>MQNQEELDILYKLKKEVEKSDHYTFVQTINQIIKKVYLNQYTVTFVGHFSSGKSTVINRLIGQEILPSSPVPTTSNTARVTVAEQSGMTANIEGQKYTSLQNYDEVKAMNRENYQVESIDIQIQSSKFKNGFTFQDTPGVDSNVQSHSAQTEQFLYTSNIVFYTVDYNHVQSALNFKFMKRLNYAGIPVVFVVNQIDKHNHQEIDFETFQRRVQQSIQEWDIQLLKTFYITKFEHPYNEFDALSSFIREQDQHREPVKDYVARMKEFIQQHQKDYLQQEMQMLLERLNITAEQFDQAYQTHQKNEMISEETQLLNTPSALKQYLKDKRRSIIDNAYIMTHDMRETIRFYLESMTKNFKAGGLFNKKRKTEEIRAARLHDVIQQLQKRIAHQIEKPMQDDLSFLTRFINNTQLNQQILKQHFEIPESLITELYQTQIEITNQYVLTFSEHLMKEIKQYILKMSEPLDEEIIENVHAEEHLVEDSTDIQDYKRYIDLRKLKQSLETENYRHYYIHMSDSLDQLIDRTRIHFQPQETVSDSTYESDNHQSVVTNERSLHTTQIQQGLDVVRNIPLFKTSVKNIEDTLTRMTQQKIKIGIFGTFSAGKSSLINALLGKAYLTSSPNPTTAATTEISYGSHHSVTFKTPDALLADINDMTQLIDNQFDSITTFLNTDLEQLKTKIDKNSVAFINAVEKNYDLYQSYIEKGIEHPIDASEISKWSAEDEFATFVQMVHLRLPLPWLKDKVIIDSLGLHSNNQRHTNETEKILTTSDLILYVSYFNHAFTQNDQAFIQHMKDMNQLKTNQSFKMVINAVDLAENSDEQQAVYAYVKDALSKVQMNPDIFMVSSRAALETDDEGMHTLKESITHFAEVESKSLLEQKMYDQFAYIKEAYESIINDFETNAQQMHQTQQQLERMRREKLFKAELIQSIAQKTFNEIEDQIYHLNERLKIQLADDVKAIYNGQMTNTNHFNEEKRRSTKSYLDQIHQKLFLEQTLLIERLKHFFNQALQQEMAPKIKLLQHYRVIIPDYETIQIEPYEKSILTLELQQMVDQLPKQLTKRNLLQPKVQKQIQSEIKERTINLLQPKLTELRKVLESLLDQLTSKATEAIETAELEAQNEINAILDFKIDDTLINQLKISTPKLAQILNSKD</sequence>
<dbReference type="Pfam" id="PF00350">
    <property type="entry name" value="Dynamin_N"/>
    <property type="match status" value="2"/>
</dbReference>
<dbReference type="Proteomes" id="UP000264146">
    <property type="component" value="Chromosome"/>
</dbReference>
<reference evidence="8 11" key="3">
    <citation type="submission" date="2020-11" db="EMBL/GenBank/DDBJ databases">
        <authorList>
            <consortium name="Pathogen Informatics"/>
        </authorList>
    </citation>
    <scope>NUCLEOTIDE SEQUENCE [LARGE SCALE GENOMIC DNA]</scope>
    <source>
        <strain evidence="8 11">NCTC12218</strain>
    </source>
</reference>